<sequence length="132" mass="14685">MRIMIVALVSLLAVVLLGCNEKPDDELAKVSISIGAKFNKVNTDFFKEYTDEESLTLFQQAIATTVKNEGVVNMASPEYDVQIVDKAGNKYGYHLWLGDKGQNSSLMHVEDTHTIYTISKEFTEKLAALVHS</sequence>
<dbReference type="AlphaFoldDB" id="A0A2X1BWK5"/>
<dbReference type="InterPro" id="IPR058780">
    <property type="entry name" value="YhfM-like_dom"/>
</dbReference>
<reference evidence="2" key="1">
    <citation type="submission" date="2018-06" db="EMBL/GenBank/DDBJ databases">
        <authorList>
            <consortium name="Pathogen Informatics"/>
            <person name="Doyle S."/>
        </authorList>
    </citation>
    <scope>NUCLEOTIDE SEQUENCE [LARGE SCALE GENOMIC DNA]</scope>
    <source>
        <strain evidence="2">NCTC7582</strain>
    </source>
</reference>
<evidence type="ECO:0000259" key="1">
    <source>
        <dbReference type="Pfam" id="PF26353"/>
    </source>
</evidence>
<gene>
    <name evidence="2" type="ORF">NCTC7582_04992</name>
</gene>
<dbReference type="EMBL" id="UAQE01000004">
    <property type="protein sequence ID" value="SPU39016.1"/>
    <property type="molecule type" value="Genomic_DNA"/>
</dbReference>
<protein>
    <recommendedName>
        <fullName evidence="1">YhfM-like domain-containing protein</fullName>
    </recommendedName>
</protein>
<dbReference type="Proteomes" id="UP000251431">
    <property type="component" value="Unassembled WGS sequence"/>
</dbReference>
<proteinExistence type="predicted"/>
<evidence type="ECO:0000313" key="2">
    <source>
        <dbReference type="EMBL" id="SPU39016.1"/>
    </source>
</evidence>
<accession>A0A2X1BWK5</accession>
<organism evidence="2">
    <name type="scientific">Lysinibacillus capsici</name>
    <dbReference type="NCBI Taxonomy" id="2115968"/>
    <lineage>
        <taxon>Bacteria</taxon>
        <taxon>Bacillati</taxon>
        <taxon>Bacillota</taxon>
        <taxon>Bacilli</taxon>
        <taxon>Bacillales</taxon>
        <taxon>Bacillaceae</taxon>
        <taxon>Lysinibacillus</taxon>
    </lineage>
</organism>
<feature type="domain" description="YhfM-like" evidence="1">
    <location>
        <begin position="45"/>
        <end position="130"/>
    </location>
</feature>
<name>A0A2X1BWK5_9BACI</name>
<dbReference type="PROSITE" id="PS51257">
    <property type="entry name" value="PROKAR_LIPOPROTEIN"/>
    <property type="match status" value="1"/>
</dbReference>
<dbReference type="Pfam" id="PF26353">
    <property type="entry name" value="YhfM"/>
    <property type="match status" value="1"/>
</dbReference>